<feature type="region of interest" description="Disordered" evidence="1">
    <location>
        <begin position="143"/>
        <end position="188"/>
    </location>
</feature>
<accession>A0A3P7NIY2</accession>
<evidence type="ECO:0000313" key="2">
    <source>
        <dbReference type="EMBL" id="VDN35548.1"/>
    </source>
</evidence>
<sequence>MAVTESLTLQQHHETVGAAKSKSSASVTEDSSLPLVPLNLRVKLFLFLLESQFERNSSFKEKIKAISPQTLRLQCIGCDVWGNSYWLFVDAEYNFLFYREPPTDANCPATLQQFLDDLSKKPIQDKSFSDLYAEYDAERLAKLNSSPDVKPPSSIPVAIKSDPVSPLSTEKPVHLKKESPDPVPTKDA</sequence>
<evidence type="ECO:0000256" key="1">
    <source>
        <dbReference type="SAM" id="MobiDB-lite"/>
    </source>
</evidence>
<dbReference type="OrthoDB" id="10055895at2759"/>
<reference evidence="2 3" key="1">
    <citation type="submission" date="2018-11" db="EMBL/GenBank/DDBJ databases">
        <authorList>
            <consortium name="Pathogen Informatics"/>
        </authorList>
    </citation>
    <scope>NUCLEOTIDE SEQUENCE [LARGE SCALE GENOMIC DNA]</scope>
</reference>
<evidence type="ECO:0000313" key="3">
    <source>
        <dbReference type="Proteomes" id="UP000281553"/>
    </source>
</evidence>
<dbReference type="Proteomes" id="UP000281553">
    <property type="component" value="Unassembled WGS sequence"/>
</dbReference>
<feature type="compositionally biased region" description="Basic and acidic residues" evidence="1">
    <location>
        <begin position="171"/>
        <end position="188"/>
    </location>
</feature>
<organism evidence="2 3">
    <name type="scientific">Dibothriocephalus latus</name>
    <name type="common">Fish tapeworm</name>
    <name type="synonym">Diphyllobothrium latum</name>
    <dbReference type="NCBI Taxonomy" id="60516"/>
    <lineage>
        <taxon>Eukaryota</taxon>
        <taxon>Metazoa</taxon>
        <taxon>Spiralia</taxon>
        <taxon>Lophotrochozoa</taxon>
        <taxon>Platyhelminthes</taxon>
        <taxon>Cestoda</taxon>
        <taxon>Eucestoda</taxon>
        <taxon>Diphyllobothriidea</taxon>
        <taxon>Diphyllobothriidae</taxon>
        <taxon>Dibothriocephalus</taxon>
    </lineage>
</organism>
<dbReference type="EMBL" id="UYRU01087258">
    <property type="protein sequence ID" value="VDN35548.1"/>
    <property type="molecule type" value="Genomic_DNA"/>
</dbReference>
<dbReference type="AlphaFoldDB" id="A0A3P7NIY2"/>
<keyword evidence="3" id="KW-1185">Reference proteome</keyword>
<feature type="non-terminal residue" evidence="2">
    <location>
        <position position="188"/>
    </location>
</feature>
<proteinExistence type="predicted"/>
<gene>
    <name evidence="2" type="ORF">DILT_LOCUS16807</name>
</gene>
<name>A0A3P7NIY2_DIBLA</name>
<protein>
    <submittedName>
        <fullName evidence="2">Uncharacterized protein</fullName>
    </submittedName>
</protein>